<accession>A0A806TJP9</accession>
<organism evidence="6 7">
    <name type="scientific">Priestia megaterium Q3</name>
    <dbReference type="NCBI Taxonomy" id="1452722"/>
    <lineage>
        <taxon>Bacteria</taxon>
        <taxon>Bacillati</taxon>
        <taxon>Bacillota</taxon>
        <taxon>Bacilli</taxon>
        <taxon>Bacillales</taxon>
        <taxon>Bacillaceae</taxon>
        <taxon>Priestia</taxon>
    </lineage>
</organism>
<dbReference type="InterPro" id="IPR000847">
    <property type="entry name" value="LysR_HTH_N"/>
</dbReference>
<dbReference type="GO" id="GO:0005829">
    <property type="term" value="C:cytosol"/>
    <property type="evidence" value="ECO:0007669"/>
    <property type="project" value="TreeGrafter"/>
</dbReference>
<dbReference type="FunFam" id="1.10.10.10:FF:000001">
    <property type="entry name" value="LysR family transcriptional regulator"/>
    <property type="match status" value="1"/>
</dbReference>
<name>A0A806TJP9_PRIMG</name>
<dbReference type="InterPro" id="IPR036390">
    <property type="entry name" value="WH_DNA-bd_sf"/>
</dbReference>
<dbReference type="SUPFAM" id="SSF53850">
    <property type="entry name" value="Periplasmic binding protein-like II"/>
    <property type="match status" value="1"/>
</dbReference>
<keyword evidence="2" id="KW-0805">Transcription regulation</keyword>
<dbReference type="Gene3D" id="3.40.190.290">
    <property type="match status" value="1"/>
</dbReference>
<reference evidence="6 7" key="1">
    <citation type="submission" date="2015-01" db="EMBL/GenBank/DDBJ databases">
        <title>Genome sequence of bacillus megaterium Q3.</title>
        <authorList>
            <person name="Wang Y."/>
            <person name="Luo K."/>
            <person name="Bai L."/>
            <person name="Luo F."/>
        </authorList>
    </citation>
    <scope>NUCLEOTIDE SEQUENCE [LARGE SCALE GENOMIC DNA]</scope>
    <source>
        <strain evidence="6 7">Q3</strain>
    </source>
</reference>
<gene>
    <name evidence="6" type="primary">gltC_6</name>
    <name evidence="6" type="ORF">AS52_03629</name>
</gene>
<dbReference type="Gene3D" id="1.10.10.10">
    <property type="entry name" value="Winged helix-like DNA-binding domain superfamily/Winged helix DNA-binding domain"/>
    <property type="match status" value="1"/>
</dbReference>
<sequence>MEWHQLKYFQTLARIQHYSKAAEQAAISQPALSRSIAKLEAELEVPLFERIGRNIKLTKYGEIFLHRVENALKEIEIGKQELQDFTDPEYGHLSIAFVQSDFVVGLIHSFQTEYPHIDYRLTQTGSNGIIRMLQSGEADIGFVSLIPIEDKLINVEPVYKEELFIVVSRNHALAKYDQLDLKSLKDEHFVTYKAGYGLRTLMDTFCEQAGFTPRVIFEGEELSSILACVSTGFGITLTPDLHSLDKTTFKLIKVIQPYCMRTIGIAWKENSYLSPAAKKFISFIPS</sequence>
<comment type="similarity">
    <text evidence="1">Belongs to the LysR transcriptional regulatory family.</text>
</comment>
<evidence type="ECO:0000259" key="5">
    <source>
        <dbReference type="PROSITE" id="PS50931"/>
    </source>
</evidence>
<dbReference type="RefSeq" id="WP_034267104.1">
    <property type="nucleotide sequence ID" value="NZ_CP010586.1"/>
</dbReference>
<dbReference type="PRINTS" id="PR00039">
    <property type="entry name" value="HTHLYSR"/>
</dbReference>
<dbReference type="InterPro" id="IPR036388">
    <property type="entry name" value="WH-like_DNA-bd_sf"/>
</dbReference>
<dbReference type="InterPro" id="IPR050950">
    <property type="entry name" value="HTH-type_LysR_regulators"/>
</dbReference>
<protein>
    <submittedName>
        <fullName evidence="6">HTH-type transcriptional regulator GltC</fullName>
    </submittedName>
</protein>
<evidence type="ECO:0000256" key="4">
    <source>
        <dbReference type="ARBA" id="ARBA00023163"/>
    </source>
</evidence>
<dbReference type="PANTHER" id="PTHR30419">
    <property type="entry name" value="HTH-TYPE TRANSCRIPTIONAL REGULATOR YBHD"/>
    <property type="match status" value="1"/>
</dbReference>
<feature type="domain" description="HTH lysR-type" evidence="5">
    <location>
        <begin position="1"/>
        <end position="58"/>
    </location>
</feature>
<evidence type="ECO:0000256" key="1">
    <source>
        <dbReference type="ARBA" id="ARBA00009437"/>
    </source>
</evidence>
<evidence type="ECO:0000256" key="2">
    <source>
        <dbReference type="ARBA" id="ARBA00023015"/>
    </source>
</evidence>
<evidence type="ECO:0000313" key="7">
    <source>
        <dbReference type="Proteomes" id="UP000036410"/>
    </source>
</evidence>
<dbReference type="Pfam" id="PF00126">
    <property type="entry name" value="HTH_1"/>
    <property type="match status" value="1"/>
</dbReference>
<dbReference type="Proteomes" id="UP000036410">
    <property type="component" value="Chromosome"/>
</dbReference>
<dbReference type="Pfam" id="PF03466">
    <property type="entry name" value="LysR_substrate"/>
    <property type="match status" value="1"/>
</dbReference>
<dbReference type="GO" id="GO:0003677">
    <property type="term" value="F:DNA binding"/>
    <property type="evidence" value="ECO:0007669"/>
    <property type="project" value="UniProtKB-KW"/>
</dbReference>
<proteinExistence type="inferred from homology"/>
<dbReference type="InterPro" id="IPR005119">
    <property type="entry name" value="LysR_subst-bd"/>
</dbReference>
<evidence type="ECO:0000313" key="6">
    <source>
        <dbReference type="EMBL" id="AKP78590.1"/>
    </source>
</evidence>
<keyword evidence="4" id="KW-0804">Transcription</keyword>
<dbReference type="SUPFAM" id="SSF46785">
    <property type="entry name" value="Winged helix' DNA-binding domain"/>
    <property type="match status" value="1"/>
</dbReference>
<dbReference type="AlphaFoldDB" id="A0A806TJP9"/>
<evidence type="ECO:0000256" key="3">
    <source>
        <dbReference type="ARBA" id="ARBA00023125"/>
    </source>
</evidence>
<dbReference type="PANTHER" id="PTHR30419:SF28">
    <property type="entry name" value="HTH-TYPE TRANSCRIPTIONAL REGULATOR BSDA"/>
    <property type="match status" value="1"/>
</dbReference>
<dbReference type="PROSITE" id="PS50931">
    <property type="entry name" value="HTH_LYSR"/>
    <property type="match status" value="1"/>
</dbReference>
<dbReference type="GO" id="GO:0003700">
    <property type="term" value="F:DNA-binding transcription factor activity"/>
    <property type="evidence" value="ECO:0007669"/>
    <property type="project" value="InterPro"/>
</dbReference>
<keyword evidence="3" id="KW-0238">DNA-binding</keyword>
<dbReference type="EMBL" id="CP010586">
    <property type="protein sequence ID" value="AKP78590.1"/>
    <property type="molecule type" value="Genomic_DNA"/>
</dbReference>